<organism evidence="2 3">
    <name type="scientific">Buddleja alternifolia</name>
    <dbReference type="NCBI Taxonomy" id="168488"/>
    <lineage>
        <taxon>Eukaryota</taxon>
        <taxon>Viridiplantae</taxon>
        <taxon>Streptophyta</taxon>
        <taxon>Embryophyta</taxon>
        <taxon>Tracheophyta</taxon>
        <taxon>Spermatophyta</taxon>
        <taxon>Magnoliopsida</taxon>
        <taxon>eudicotyledons</taxon>
        <taxon>Gunneridae</taxon>
        <taxon>Pentapetalae</taxon>
        <taxon>asterids</taxon>
        <taxon>lamiids</taxon>
        <taxon>Lamiales</taxon>
        <taxon>Scrophulariaceae</taxon>
        <taxon>Buddlejeae</taxon>
        <taxon>Buddleja</taxon>
    </lineage>
</organism>
<feature type="region of interest" description="Disordered" evidence="1">
    <location>
        <begin position="75"/>
        <end position="94"/>
    </location>
</feature>
<accession>A0AAV6WZ54</accession>
<protein>
    <submittedName>
        <fullName evidence="2">Uncharacterized protein</fullName>
    </submittedName>
</protein>
<sequence length="124" mass="13712">MQGVEFVADMLILPLGGCDAVLGIQWLVTLGVISAVGKTEGMIFNVEQSGKTVPDNAELTQLLQEFADLFEEPHTLPPQRTHDHGITLKEGTNPISVRPYRRAFRSLPYTPNNQTRPLLEGVEE</sequence>
<dbReference type="EMBL" id="WHWC01000011">
    <property type="protein sequence ID" value="KAG8373411.1"/>
    <property type="molecule type" value="Genomic_DNA"/>
</dbReference>
<comment type="caution">
    <text evidence="2">The sequence shown here is derived from an EMBL/GenBank/DDBJ whole genome shotgun (WGS) entry which is preliminary data.</text>
</comment>
<proteinExistence type="predicted"/>
<dbReference type="Proteomes" id="UP000826271">
    <property type="component" value="Unassembled WGS sequence"/>
</dbReference>
<evidence type="ECO:0000313" key="3">
    <source>
        <dbReference type="Proteomes" id="UP000826271"/>
    </source>
</evidence>
<reference evidence="2" key="1">
    <citation type="submission" date="2019-10" db="EMBL/GenBank/DDBJ databases">
        <authorList>
            <person name="Zhang R."/>
            <person name="Pan Y."/>
            <person name="Wang J."/>
            <person name="Ma R."/>
            <person name="Yu S."/>
        </authorList>
    </citation>
    <scope>NUCLEOTIDE SEQUENCE</scope>
    <source>
        <strain evidence="2">LA-IB0</strain>
        <tissue evidence="2">Leaf</tissue>
    </source>
</reference>
<dbReference type="AlphaFoldDB" id="A0AAV6WZ54"/>
<evidence type="ECO:0000256" key="1">
    <source>
        <dbReference type="SAM" id="MobiDB-lite"/>
    </source>
</evidence>
<gene>
    <name evidence="2" type="ORF">BUALT_Bualt11G0021500</name>
</gene>
<name>A0AAV6WZ54_9LAMI</name>
<keyword evidence="3" id="KW-1185">Reference proteome</keyword>
<evidence type="ECO:0000313" key="2">
    <source>
        <dbReference type="EMBL" id="KAG8373411.1"/>
    </source>
</evidence>